<dbReference type="Proteomes" id="UP000654075">
    <property type="component" value="Unassembled WGS sequence"/>
</dbReference>
<dbReference type="PANTHER" id="PTHR18934">
    <property type="entry name" value="ATP-DEPENDENT RNA HELICASE"/>
    <property type="match status" value="1"/>
</dbReference>
<feature type="non-terminal residue" evidence="6">
    <location>
        <position position="1"/>
    </location>
</feature>
<accession>A0A813FK53</accession>
<dbReference type="AlphaFoldDB" id="A0A813FK53"/>
<protein>
    <recommendedName>
        <fullName evidence="5">Helicase C-terminal domain-containing protein</fullName>
    </recommendedName>
</protein>
<dbReference type="GO" id="GO:0003723">
    <property type="term" value="F:RNA binding"/>
    <property type="evidence" value="ECO:0007669"/>
    <property type="project" value="TreeGrafter"/>
</dbReference>
<dbReference type="Gene3D" id="3.40.50.300">
    <property type="entry name" value="P-loop containing nucleotide triphosphate hydrolases"/>
    <property type="match status" value="1"/>
</dbReference>
<dbReference type="PANTHER" id="PTHR18934:SF99">
    <property type="entry name" value="ATP-DEPENDENT RNA HELICASE DHX37-RELATED"/>
    <property type="match status" value="1"/>
</dbReference>
<evidence type="ECO:0000313" key="6">
    <source>
        <dbReference type="EMBL" id="CAE8614556.1"/>
    </source>
</evidence>
<keyword evidence="4" id="KW-0067">ATP-binding</keyword>
<comment type="caution">
    <text evidence="6">The sequence shown here is derived from an EMBL/GenBank/DDBJ whole genome shotgun (WGS) entry which is preliminary data.</text>
</comment>
<dbReference type="CDD" id="cd18791">
    <property type="entry name" value="SF2_C_RHA"/>
    <property type="match status" value="1"/>
</dbReference>
<feature type="non-terminal residue" evidence="6">
    <location>
        <position position="227"/>
    </location>
</feature>
<organism evidence="6 7">
    <name type="scientific">Polarella glacialis</name>
    <name type="common">Dinoflagellate</name>
    <dbReference type="NCBI Taxonomy" id="89957"/>
    <lineage>
        <taxon>Eukaryota</taxon>
        <taxon>Sar</taxon>
        <taxon>Alveolata</taxon>
        <taxon>Dinophyceae</taxon>
        <taxon>Suessiales</taxon>
        <taxon>Suessiaceae</taxon>
        <taxon>Polarella</taxon>
    </lineage>
</organism>
<keyword evidence="1" id="KW-0547">Nucleotide-binding</keyword>
<proteinExistence type="predicted"/>
<dbReference type="GO" id="GO:0005524">
    <property type="term" value="F:ATP binding"/>
    <property type="evidence" value="ECO:0007669"/>
    <property type="project" value="UniProtKB-KW"/>
</dbReference>
<evidence type="ECO:0000256" key="2">
    <source>
        <dbReference type="ARBA" id="ARBA00022801"/>
    </source>
</evidence>
<dbReference type="GO" id="GO:0016787">
    <property type="term" value="F:hydrolase activity"/>
    <property type="evidence" value="ECO:0007669"/>
    <property type="project" value="UniProtKB-KW"/>
</dbReference>
<keyword evidence="2" id="KW-0378">Hydrolase</keyword>
<gene>
    <name evidence="6" type="ORF">PGLA1383_LOCUS32278</name>
</gene>
<feature type="domain" description="Helicase C-terminal" evidence="5">
    <location>
        <begin position="8"/>
        <end position="198"/>
    </location>
</feature>
<dbReference type="InterPro" id="IPR027417">
    <property type="entry name" value="P-loop_NTPase"/>
</dbReference>
<dbReference type="Pfam" id="PF00271">
    <property type="entry name" value="Helicase_C"/>
    <property type="match status" value="1"/>
</dbReference>
<reference evidence="6" key="1">
    <citation type="submission" date="2021-02" db="EMBL/GenBank/DDBJ databases">
        <authorList>
            <person name="Dougan E. K."/>
            <person name="Rhodes N."/>
            <person name="Thang M."/>
            <person name="Chan C."/>
        </authorList>
    </citation>
    <scope>NUCLEOTIDE SEQUENCE</scope>
</reference>
<sequence>VEPSISDGLMEVTASLVQQLAQPGCTVIVFLPGIADITTLFETLAPLDDSRDIGGRFGAVTKRLDCPRLRVFALHSMIPRNEQEEVFNPVPKDQCHIVLASNIAESSLTLPDVCGVVDLALRRTVQYDTRRLMCCLVTTWCSQSSCKQRRGRAGRTMPGRAVCLVPKRFFNDQMPLFDPPEMMNAPLTKLYLQAKQLCTTLVGVTQRLSLPPNIRMDVTTPQSLLRE</sequence>
<keyword evidence="7" id="KW-1185">Reference proteome</keyword>
<evidence type="ECO:0000313" key="7">
    <source>
        <dbReference type="Proteomes" id="UP000654075"/>
    </source>
</evidence>
<dbReference type="PROSITE" id="PS51194">
    <property type="entry name" value="HELICASE_CTER"/>
    <property type="match status" value="1"/>
</dbReference>
<evidence type="ECO:0000256" key="4">
    <source>
        <dbReference type="ARBA" id="ARBA00022840"/>
    </source>
</evidence>
<dbReference type="GO" id="GO:0004386">
    <property type="term" value="F:helicase activity"/>
    <property type="evidence" value="ECO:0007669"/>
    <property type="project" value="UniProtKB-KW"/>
</dbReference>
<dbReference type="EMBL" id="CAJNNV010025448">
    <property type="protein sequence ID" value="CAE8614556.1"/>
    <property type="molecule type" value="Genomic_DNA"/>
</dbReference>
<keyword evidence="3" id="KW-0347">Helicase</keyword>
<dbReference type="InterPro" id="IPR001650">
    <property type="entry name" value="Helicase_C-like"/>
</dbReference>
<evidence type="ECO:0000256" key="1">
    <source>
        <dbReference type="ARBA" id="ARBA00022741"/>
    </source>
</evidence>
<evidence type="ECO:0000259" key="5">
    <source>
        <dbReference type="PROSITE" id="PS51194"/>
    </source>
</evidence>
<name>A0A813FK53_POLGL</name>
<dbReference type="SUPFAM" id="SSF52540">
    <property type="entry name" value="P-loop containing nucleoside triphosphate hydrolases"/>
    <property type="match status" value="1"/>
</dbReference>
<evidence type="ECO:0000256" key="3">
    <source>
        <dbReference type="ARBA" id="ARBA00022806"/>
    </source>
</evidence>
<dbReference type="SMART" id="SM00490">
    <property type="entry name" value="HELICc"/>
    <property type="match status" value="1"/>
</dbReference>
<dbReference type="OrthoDB" id="438174at2759"/>